<evidence type="ECO:0000313" key="5">
    <source>
        <dbReference type="Proteomes" id="UP001500822"/>
    </source>
</evidence>
<feature type="region of interest" description="Disordered" evidence="1">
    <location>
        <begin position="153"/>
        <end position="357"/>
    </location>
</feature>
<dbReference type="EMBL" id="BAABIE010000021">
    <property type="protein sequence ID" value="GAA4758145.1"/>
    <property type="molecule type" value="Genomic_DNA"/>
</dbReference>
<evidence type="ECO:0000313" key="4">
    <source>
        <dbReference type="EMBL" id="GAA4758145.1"/>
    </source>
</evidence>
<feature type="domain" description="DUF6542" evidence="3">
    <location>
        <begin position="24"/>
        <end position="148"/>
    </location>
</feature>
<dbReference type="RefSeq" id="WP_345314343.1">
    <property type="nucleotide sequence ID" value="NZ_BAABIE010000021.1"/>
</dbReference>
<comment type="caution">
    <text evidence="4">The sequence shown here is derived from an EMBL/GenBank/DDBJ whole genome shotgun (WGS) entry which is preliminary data.</text>
</comment>
<evidence type="ECO:0000259" key="3">
    <source>
        <dbReference type="Pfam" id="PF20177"/>
    </source>
</evidence>
<reference evidence="5" key="1">
    <citation type="journal article" date="2019" name="Int. J. Syst. Evol. Microbiol.">
        <title>The Global Catalogue of Microorganisms (GCM) 10K type strain sequencing project: providing services to taxonomists for standard genome sequencing and annotation.</title>
        <authorList>
            <consortium name="The Broad Institute Genomics Platform"/>
            <consortium name="The Broad Institute Genome Sequencing Center for Infectious Disease"/>
            <person name="Wu L."/>
            <person name="Ma J."/>
        </authorList>
    </citation>
    <scope>NUCLEOTIDE SEQUENCE [LARGE SCALE GENOMIC DNA]</scope>
    <source>
        <strain evidence="5">JCM 18077</strain>
    </source>
</reference>
<feature type="transmembrane region" description="Helical" evidence="2">
    <location>
        <begin position="21"/>
        <end position="42"/>
    </location>
</feature>
<dbReference type="InterPro" id="IPR046672">
    <property type="entry name" value="DUF6542"/>
</dbReference>
<feature type="compositionally biased region" description="Basic and acidic residues" evidence="1">
    <location>
        <begin position="162"/>
        <end position="184"/>
    </location>
</feature>
<keyword evidence="2" id="KW-0472">Membrane</keyword>
<keyword evidence="2" id="KW-0812">Transmembrane</keyword>
<name>A0ABP8ZJQ1_9ACTN</name>
<sequence>MLSTLTNRTPVPADKQSVLPGFVGVPWWGALLIAAGCTALGATIDSLINSSLGLIYNVFFLIGCVVAALAVRRRALFTAAVQPPLITLTIGLISLFSLVSISNTSGKPQSLSKTVLNIAMPYSNLFPWIITTFVLCVAIAVARWYFTREDAAEQATARRRPAKDEDRAQRDRPTRDRAEGDRSKRTPRSAAKSEAASPKNTARKNAARKGAPQTAGDPAARRRRRHEPTADAPVAAGTPAPERRGVDPRRGPHTAAGQNAAGARPADPTRPAARPGPDAADRRAPARPRPTPAAAPERPRPVRKSPTAVGESQNRPVRRAEPQVIPARPNTDHPRRTAGQQLRDQGAVEDLTLGLDD</sequence>
<feature type="compositionally biased region" description="Basic and acidic residues" evidence="1">
    <location>
        <begin position="241"/>
        <end position="250"/>
    </location>
</feature>
<dbReference type="Proteomes" id="UP001500822">
    <property type="component" value="Unassembled WGS sequence"/>
</dbReference>
<keyword evidence="5" id="KW-1185">Reference proteome</keyword>
<evidence type="ECO:0000256" key="2">
    <source>
        <dbReference type="SAM" id="Phobius"/>
    </source>
</evidence>
<feature type="transmembrane region" description="Helical" evidence="2">
    <location>
        <begin position="54"/>
        <end position="71"/>
    </location>
</feature>
<dbReference type="Pfam" id="PF20177">
    <property type="entry name" value="DUF6542"/>
    <property type="match status" value="1"/>
</dbReference>
<keyword evidence="2" id="KW-1133">Transmembrane helix</keyword>
<feature type="compositionally biased region" description="Low complexity" evidence="1">
    <location>
        <begin position="255"/>
        <end position="278"/>
    </location>
</feature>
<gene>
    <name evidence="4" type="ORF">GCM10023217_33140</name>
</gene>
<evidence type="ECO:0000256" key="1">
    <source>
        <dbReference type="SAM" id="MobiDB-lite"/>
    </source>
</evidence>
<feature type="transmembrane region" description="Helical" evidence="2">
    <location>
        <begin position="125"/>
        <end position="146"/>
    </location>
</feature>
<protein>
    <recommendedName>
        <fullName evidence="3">DUF6542 domain-containing protein</fullName>
    </recommendedName>
</protein>
<accession>A0ABP8ZJQ1</accession>
<proteinExistence type="predicted"/>
<feature type="transmembrane region" description="Helical" evidence="2">
    <location>
        <begin position="83"/>
        <end position="105"/>
    </location>
</feature>
<organism evidence="4 5">
    <name type="scientific">Gordonia alkaliphila</name>
    <dbReference type="NCBI Taxonomy" id="1053547"/>
    <lineage>
        <taxon>Bacteria</taxon>
        <taxon>Bacillati</taxon>
        <taxon>Actinomycetota</taxon>
        <taxon>Actinomycetes</taxon>
        <taxon>Mycobacteriales</taxon>
        <taxon>Gordoniaceae</taxon>
        <taxon>Gordonia</taxon>
    </lineage>
</organism>